<keyword evidence="7" id="KW-0507">mRNA processing</keyword>
<dbReference type="InterPro" id="IPR010304">
    <property type="entry name" value="SMN_Tudor"/>
</dbReference>
<evidence type="ECO:0000256" key="5">
    <source>
        <dbReference type="ARBA" id="ARBA00005371"/>
    </source>
</evidence>
<dbReference type="SMART" id="SM00333">
    <property type="entry name" value="TUDOR"/>
    <property type="match status" value="1"/>
</dbReference>
<feature type="region of interest" description="Disordered" evidence="11">
    <location>
        <begin position="156"/>
        <end position="261"/>
    </location>
</feature>
<dbReference type="OMA" id="DETVNGM"/>
<evidence type="ECO:0000256" key="7">
    <source>
        <dbReference type="ARBA" id="ARBA00022664"/>
    </source>
</evidence>
<feature type="compositionally biased region" description="Pro residues" evidence="11">
    <location>
        <begin position="241"/>
        <end position="254"/>
    </location>
</feature>
<reference evidence="14" key="3">
    <citation type="journal article" date="2014" name="Nature">
        <title>Elephant shark genome provides unique insights into gnathostome evolution.</title>
        <authorList>
            <consortium name="International Elephant Shark Genome Sequencing Consortium"/>
            <person name="Venkatesh B."/>
            <person name="Lee A.P."/>
            <person name="Ravi V."/>
            <person name="Maurya A.K."/>
            <person name="Lian M.M."/>
            <person name="Swann J.B."/>
            <person name="Ohta Y."/>
            <person name="Flajnik M.F."/>
            <person name="Sutoh Y."/>
            <person name="Kasahara M."/>
            <person name="Hoon S."/>
            <person name="Gangu V."/>
            <person name="Roy S.W."/>
            <person name="Irimia M."/>
            <person name="Korzh V."/>
            <person name="Kondrychyn I."/>
            <person name="Lim Z.W."/>
            <person name="Tay B.H."/>
            <person name="Tohari S."/>
            <person name="Kong K.W."/>
            <person name="Ho S."/>
            <person name="Lorente-Galdos B."/>
            <person name="Quilez J."/>
            <person name="Marques-Bonet T."/>
            <person name="Raney B.J."/>
            <person name="Ingham P.W."/>
            <person name="Tay A."/>
            <person name="Hillier L.W."/>
            <person name="Minx P."/>
            <person name="Boehm T."/>
            <person name="Wilson R.K."/>
            <person name="Brenner S."/>
            <person name="Warren W.C."/>
        </authorList>
    </citation>
    <scope>NUCLEOTIDE SEQUENCE [LARGE SCALE GENOMIC DNA]</scope>
</reference>
<comment type="subcellular location">
    <subcellularLocation>
        <location evidence="1">Cytoplasm</location>
        <location evidence="1">Myofibril</location>
        <location evidence="1">Sarcomere</location>
        <location evidence="1">Z line</location>
    </subcellularLocation>
    <subcellularLocation>
        <location evidence="3">Cytoplasmic granule</location>
    </subcellularLocation>
    <subcellularLocation>
        <location evidence="2">Nucleus</location>
        <location evidence="2">Cajal body</location>
    </subcellularLocation>
    <subcellularLocation>
        <location evidence="10">Nucleus</location>
        <location evidence="10">Gem</location>
    </subcellularLocation>
    <subcellularLocation>
        <location evidence="4">Perikaryon</location>
    </subcellularLocation>
</comment>
<comment type="similarity">
    <text evidence="5">Belongs to the SMN family.</text>
</comment>
<evidence type="ECO:0000259" key="12">
    <source>
        <dbReference type="PROSITE" id="PS50304"/>
    </source>
</evidence>
<keyword evidence="8" id="KW-0508">mRNA splicing</keyword>
<dbReference type="GO" id="GO:0043204">
    <property type="term" value="C:perikaryon"/>
    <property type="evidence" value="ECO:0007669"/>
    <property type="project" value="UniProtKB-SubCell"/>
</dbReference>
<dbReference type="CDD" id="cd22851">
    <property type="entry name" value="SMN_N"/>
    <property type="match status" value="1"/>
</dbReference>
<evidence type="ECO:0000256" key="6">
    <source>
        <dbReference type="ARBA" id="ARBA00022490"/>
    </source>
</evidence>
<dbReference type="PANTHER" id="PTHR39267">
    <property type="entry name" value="SURVIVAL MOTOR NEURON-LIKE PROTEIN 1"/>
    <property type="match status" value="1"/>
</dbReference>
<reference evidence="13" key="4">
    <citation type="submission" date="2025-08" db="UniProtKB">
        <authorList>
            <consortium name="Ensembl"/>
        </authorList>
    </citation>
    <scope>IDENTIFICATION</scope>
</reference>
<dbReference type="InParanoid" id="A0A4W3HRM6"/>
<dbReference type="Pfam" id="PF20636">
    <property type="entry name" value="SMN_G2-BD"/>
    <property type="match status" value="1"/>
</dbReference>
<dbReference type="GeneTree" id="ENSGT00940000153352"/>
<evidence type="ECO:0000256" key="2">
    <source>
        <dbReference type="ARBA" id="ARBA00004408"/>
    </source>
</evidence>
<dbReference type="CDD" id="cd22852">
    <property type="entry name" value="SMN_C"/>
    <property type="match status" value="1"/>
</dbReference>
<dbReference type="Gene3D" id="2.30.30.140">
    <property type="match status" value="1"/>
</dbReference>
<evidence type="ECO:0000256" key="9">
    <source>
        <dbReference type="ARBA" id="ARBA00023242"/>
    </source>
</evidence>
<dbReference type="InterPro" id="IPR049481">
    <property type="entry name" value="SMN_G2-BD"/>
</dbReference>
<dbReference type="GO" id="GO:0015030">
    <property type="term" value="C:Cajal body"/>
    <property type="evidence" value="ECO:0007669"/>
    <property type="project" value="UniProtKB-SubCell"/>
</dbReference>
<name>A0A4W3HRM6_CALMI</name>
<evidence type="ECO:0000256" key="11">
    <source>
        <dbReference type="SAM" id="MobiDB-lite"/>
    </source>
</evidence>
<keyword evidence="6" id="KW-0963">Cytoplasm</keyword>
<reference evidence="14" key="2">
    <citation type="journal article" date="2007" name="PLoS Biol.">
        <title>Survey sequencing and comparative analysis of the elephant shark (Callorhinchus milii) genome.</title>
        <authorList>
            <person name="Venkatesh B."/>
            <person name="Kirkness E.F."/>
            <person name="Loh Y.H."/>
            <person name="Halpern A.L."/>
            <person name="Lee A.P."/>
            <person name="Johnson J."/>
            <person name="Dandona N."/>
            <person name="Viswanathan L.D."/>
            <person name="Tay A."/>
            <person name="Venter J.C."/>
            <person name="Strausberg R.L."/>
            <person name="Brenner S."/>
        </authorList>
    </citation>
    <scope>NUCLEOTIDE SEQUENCE [LARGE SCALE GENOMIC DNA]</scope>
</reference>
<dbReference type="Ensembl" id="ENSCMIT00000018300.1">
    <property type="protein sequence ID" value="ENSCMIP00000017960.1"/>
    <property type="gene ID" value="ENSCMIG00000008498.1"/>
</dbReference>
<reference evidence="13" key="5">
    <citation type="submission" date="2025-09" db="UniProtKB">
        <authorList>
            <consortium name="Ensembl"/>
        </authorList>
    </citation>
    <scope>IDENTIFICATION</scope>
</reference>
<dbReference type="Gene3D" id="3.40.190.10">
    <property type="entry name" value="Periplasmic binding protein-like II"/>
    <property type="match status" value="1"/>
</dbReference>
<protein>
    <submittedName>
        <fullName evidence="13">Survival of motor neuron 1, telomeric</fullName>
    </submittedName>
</protein>
<evidence type="ECO:0000256" key="3">
    <source>
        <dbReference type="ARBA" id="ARBA00004463"/>
    </source>
</evidence>
<dbReference type="GO" id="GO:0030018">
    <property type="term" value="C:Z disc"/>
    <property type="evidence" value="ECO:0007669"/>
    <property type="project" value="UniProtKB-SubCell"/>
</dbReference>
<dbReference type="GO" id="GO:0003723">
    <property type="term" value="F:RNA binding"/>
    <property type="evidence" value="ECO:0007669"/>
    <property type="project" value="InterPro"/>
</dbReference>
<dbReference type="GO" id="GO:0008380">
    <property type="term" value="P:RNA splicing"/>
    <property type="evidence" value="ECO:0007669"/>
    <property type="project" value="UniProtKB-KW"/>
</dbReference>
<keyword evidence="9" id="KW-0539">Nucleus</keyword>
<dbReference type="InterPro" id="IPR002999">
    <property type="entry name" value="Tudor"/>
</dbReference>
<feature type="compositionally biased region" description="Basic and acidic residues" evidence="11">
    <location>
        <begin position="162"/>
        <end position="175"/>
    </location>
</feature>
<dbReference type="SUPFAM" id="SSF63748">
    <property type="entry name" value="Tudor/PWWP/MBT"/>
    <property type="match status" value="1"/>
</dbReference>
<dbReference type="PROSITE" id="PS50304">
    <property type="entry name" value="TUDOR"/>
    <property type="match status" value="1"/>
</dbReference>
<feature type="domain" description="Tudor" evidence="12">
    <location>
        <begin position="101"/>
        <end position="161"/>
    </location>
</feature>
<dbReference type="PANTHER" id="PTHR39267:SF1">
    <property type="entry name" value="SURVIVAL MOTOR NEURON PROTEIN"/>
    <property type="match status" value="1"/>
</dbReference>
<dbReference type="STRING" id="7868.ENSCMIP00000017960"/>
<dbReference type="Proteomes" id="UP000314986">
    <property type="component" value="Unassembled WGS sequence"/>
</dbReference>
<accession>A0A4W3HRM6</accession>
<dbReference type="CDD" id="cd20398">
    <property type="entry name" value="Tudor_SMN"/>
    <property type="match status" value="1"/>
</dbReference>
<evidence type="ECO:0000256" key="10">
    <source>
        <dbReference type="ARBA" id="ARBA00034695"/>
    </source>
</evidence>
<dbReference type="InterPro" id="IPR040424">
    <property type="entry name" value="Smn1"/>
</dbReference>
<evidence type="ECO:0000256" key="4">
    <source>
        <dbReference type="ARBA" id="ARBA00004484"/>
    </source>
</evidence>
<dbReference type="InterPro" id="IPR047313">
    <property type="entry name" value="SMN_C"/>
</dbReference>
<organism evidence="13 14">
    <name type="scientific">Callorhinchus milii</name>
    <name type="common">Ghost shark</name>
    <dbReference type="NCBI Taxonomy" id="7868"/>
    <lineage>
        <taxon>Eukaryota</taxon>
        <taxon>Metazoa</taxon>
        <taxon>Chordata</taxon>
        <taxon>Craniata</taxon>
        <taxon>Vertebrata</taxon>
        <taxon>Chondrichthyes</taxon>
        <taxon>Holocephali</taxon>
        <taxon>Chimaeriformes</taxon>
        <taxon>Callorhinchidae</taxon>
        <taxon>Callorhinchus</taxon>
    </lineage>
</organism>
<dbReference type="InterPro" id="IPR047298">
    <property type="entry name" value="Tudor_SMN_eumet"/>
</dbReference>
<evidence type="ECO:0000256" key="8">
    <source>
        <dbReference type="ARBA" id="ARBA00023187"/>
    </source>
</evidence>
<sequence>KYTVNSLYSVFCEALWDVLPTSGSLTADFSPLFAQSDDSDIWDDTALIKAYDKAVTSFKNALKNGEYVESDNKDYSGFGTKRKSKKKNRSRKKSNVHLDRRWLVGDVCNAVWTEDGNMYPAIIQSVNEKQSTCIVMYTGYGNQEEQNLSDLIPVDSSEAESEGLKENDGADRQSTEESETASSTDRCPQKEAKFRPSAPQPNWTREPKKHPPKPSQIPGFGSPDAKFGPPPFLPGCLPTIPGGPPLIPPPPPMGPDSVDEDDEALGSMLIAWYMSGYHTGYYLGLKQGRAEEALGKSSHRK</sequence>
<evidence type="ECO:0000313" key="14">
    <source>
        <dbReference type="Proteomes" id="UP000314986"/>
    </source>
</evidence>
<dbReference type="GO" id="GO:0006397">
    <property type="term" value="P:mRNA processing"/>
    <property type="evidence" value="ECO:0007669"/>
    <property type="project" value="UniProtKB-KW"/>
</dbReference>
<keyword evidence="14" id="KW-1185">Reference proteome</keyword>
<dbReference type="GO" id="GO:0097504">
    <property type="term" value="C:Gemini of Cajal bodies"/>
    <property type="evidence" value="ECO:0007669"/>
    <property type="project" value="UniProtKB-SubCell"/>
</dbReference>
<dbReference type="AlphaFoldDB" id="A0A4W3HRM6"/>
<dbReference type="Pfam" id="PF20635">
    <property type="entry name" value="SMN_YG-box"/>
    <property type="match status" value="1"/>
</dbReference>
<dbReference type="Pfam" id="PF06003">
    <property type="entry name" value="SMN_Tudor"/>
    <property type="match status" value="1"/>
</dbReference>
<evidence type="ECO:0000313" key="13">
    <source>
        <dbReference type="Ensembl" id="ENSCMIP00000017960.1"/>
    </source>
</evidence>
<proteinExistence type="inferred from homology"/>
<reference evidence="14" key="1">
    <citation type="journal article" date="2006" name="Science">
        <title>Ancient noncoding elements conserved in the human genome.</title>
        <authorList>
            <person name="Venkatesh B."/>
            <person name="Kirkness E.F."/>
            <person name="Loh Y.H."/>
            <person name="Halpern A.L."/>
            <person name="Lee A.P."/>
            <person name="Johnson J."/>
            <person name="Dandona N."/>
            <person name="Viswanathan L.D."/>
            <person name="Tay A."/>
            <person name="Venter J.C."/>
            <person name="Strausberg R.L."/>
            <person name="Brenner S."/>
        </authorList>
    </citation>
    <scope>NUCLEOTIDE SEQUENCE [LARGE SCALE GENOMIC DNA]</scope>
</reference>
<evidence type="ECO:0000256" key="1">
    <source>
        <dbReference type="ARBA" id="ARBA00004216"/>
    </source>
</evidence>